<dbReference type="EMBL" id="ML736867">
    <property type="protein sequence ID" value="KAE8398120.1"/>
    <property type="molecule type" value="Genomic_DNA"/>
</dbReference>
<keyword evidence="3" id="KW-1185">Reference proteome</keyword>
<organism evidence="2 3">
    <name type="scientific">Aspergillus pseudonomiae</name>
    <dbReference type="NCBI Taxonomy" id="1506151"/>
    <lineage>
        <taxon>Eukaryota</taxon>
        <taxon>Fungi</taxon>
        <taxon>Dikarya</taxon>
        <taxon>Ascomycota</taxon>
        <taxon>Pezizomycotina</taxon>
        <taxon>Eurotiomycetes</taxon>
        <taxon>Eurotiomycetidae</taxon>
        <taxon>Eurotiales</taxon>
        <taxon>Aspergillaceae</taxon>
        <taxon>Aspergillus</taxon>
        <taxon>Aspergillus subgen. Circumdati</taxon>
    </lineage>
</organism>
<sequence length="100" mass="10356">MSQPTYRKFGNLSANGANAFGSQASSKGVFNSRSAVQSNTESGDGGKISISRAYTTAETGDISVNGGEARQYDHGAHTSGLFHGQRWGNVKSGKGGTIDL</sequence>
<accession>A0A5N7CVA4</accession>
<name>A0A5N7CVA4_9EURO</name>
<evidence type="ECO:0000256" key="1">
    <source>
        <dbReference type="SAM" id="MobiDB-lite"/>
    </source>
</evidence>
<proteinExistence type="predicted"/>
<dbReference type="AlphaFoldDB" id="A0A5N7CVA4"/>
<accession>A0A5N6I4A2</accession>
<dbReference type="Proteomes" id="UP000325579">
    <property type="component" value="Unassembled WGS sequence"/>
</dbReference>
<feature type="compositionally biased region" description="Polar residues" evidence="1">
    <location>
        <begin position="12"/>
        <end position="42"/>
    </location>
</feature>
<gene>
    <name evidence="2" type="ORF">BDV37DRAFT_264220</name>
</gene>
<evidence type="ECO:0000313" key="2">
    <source>
        <dbReference type="EMBL" id="KAE8398120.1"/>
    </source>
</evidence>
<dbReference type="RefSeq" id="XP_031935439.1">
    <property type="nucleotide sequence ID" value="XM_032083641.1"/>
</dbReference>
<protein>
    <submittedName>
        <fullName evidence="2">Uncharacterized protein</fullName>
    </submittedName>
</protein>
<evidence type="ECO:0000313" key="3">
    <source>
        <dbReference type="Proteomes" id="UP000325579"/>
    </source>
</evidence>
<feature type="region of interest" description="Disordered" evidence="1">
    <location>
        <begin position="65"/>
        <end position="100"/>
    </location>
</feature>
<reference evidence="2 3" key="1">
    <citation type="submission" date="2019-04" db="EMBL/GenBank/DDBJ databases">
        <authorList>
            <consortium name="DOE Joint Genome Institute"/>
            <person name="Mondo S."/>
            <person name="Kjaerbolling I."/>
            <person name="Vesth T."/>
            <person name="Frisvad J.C."/>
            <person name="Nybo J.L."/>
            <person name="Theobald S."/>
            <person name="Kildgaard S."/>
            <person name="Isbrandt T."/>
            <person name="Kuo A."/>
            <person name="Sato A."/>
            <person name="Lyhne E.K."/>
            <person name="Kogle M.E."/>
            <person name="Wiebenga A."/>
            <person name="Kun R.S."/>
            <person name="Lubbers R.J."/>
            <person name="Makela M.R."/>
            <person name="Barry K."/>
            <person name="Chovatia M."/>
            <person name="Clum A."/>
            <person name="Daum C."/>
            <person name="Haridas S."/>
            <person name="He G."/>
            <person name="LaButti K."/>
            <person name="Lipzen A."/>
            <person name="Riley R."/>
            <person name="Salamov A."/>
            <person name="Simmons B.A."/>
            <person name="Magnuson J.K."/>
            <person name="Henrissat B."/>
            <person name="Mortensen U.H."/>
            <person name="Larsen T.O."/>
            <person name="Devries R.P."/>
            <person name="Grigoriev I.V."/>
            <person name="Machida M."/>
            <person name="Baker S.E."/>
            <person name="Andersen M.R."/>
            <person name="Cantor M.N."/>
            <person name="Hua S.X."/>
        </authorList>
    </citation>
    <scope>NUCLEOTIDE SEQUENCE [LARGE SCALE GENOMIC DNA]</scope>
    <source>
        <strain evidence="2 3">CBS 119388</strain>
    </source>
</reference>
<dbReference type="GeneID" id="43668332"/>
<feature type="region of interest" description="Disordered" evidence="1">
    <location>
        <begin position="1"/>
        <end position="49"/>
    </location>
</feature>